<organism evidence="2 3">
    <name type="scientific">Pseudooceanicola algae</name>
    <dbReference type="NCBI Taxonomy" id="1537215"/>
    <lineage>
        <taxon>Bacteria</taxon>
        <taxon>Pseudomonadati</taxon>
        <taxon>Pseudomonadota</taxon>
        <taxon>Alphaproteobacteria</taxon>
        <taxon>Rhodobacterales</taxon>
        <taxon>Paracoccaceae</taxon>
        <taxon>Pseudooceanicola</taxon>
    </lineage>
</organism>
<gene>
    <name evidence="2" type="ORF">PSAL_005710</name>
</gene>
<dbReference type="EMBL" id="CP060436">
    <property type="protein sequence ID" value="QPM89355.1"/>
    <property type="molecule type" value="Genomic_DNA"/>
</dbReference>
<dbReference type="Proteomes" id="UP000283786">
    <property type="component" value="Chromosome"/>
</dbReference>
<feature type="region of interest" description="Disordered" evidence="1">
    <location>
        <begin position="1"/>
        <end position="36"/>
    </location>
</feature>
<dbReference type="KEGG" id="palw:PSAL_005710"/>
<keyword evidence="3" id="KW-1185">Reference proteome</keyword>
<protein>
    <submittedName>
        <fullName evidence="2">Uncharacterized protein</fullName>
    </submittedName>
</protein>
<proteinExistence type="predicted"/>
<feature type="compositionally biased region" description="Basic and acidic residues" evidence="1">
    <location>
        <begin position="23"/>
        <end position="36"/>
    </location>
</feature>
<name>A0A418SD93_9RHOB</name>
<evidence type="ECO:0000313" key="3">
    <source>
        <dbReference type="Proteomes" id="UP000283786"/>
    </source>
</evidence>
<accession>A0A418SD93</accession>
<reference evidence="2 3" key="1">
    <citation type="submission" date="2020-08" db="EMBL/GenBank/DDBJ databases">
        <title>Genome sequence of Rhodobacteraceae bacterium Lw-13e.</title>
        <authorList>
            <person name="Poehlein A."/>
            <person name="Wolter L."/>
            <person name="Daniel R."/>
            <person name="Brinkhoff T."/>
        </authorList>
    </citation>
    <scope>NUCLEOTIDE SEQUENCE [LARGE SCALE GENOMIC DNA]</scope>
    <source>
        <strain evidence="2 3">Lw-13e</strain>
    </source>
</reference>
<sequence>MPLSAPAGSDADERATGVAYRAPQDRSARDAHDESARLADLRHRIISRVMVADALALDMIAGLLGLLPRPEGHDAGKPMKRSEG</sequence>
<evidence type="ECO:0000256" key="1">
    <source>
        <dbReference type="SAM" id="MobiDB-lite"/>
    </source>
</evidence>
<dbReference type="AlphaFoldDB" id="A0A418SD93"/>
<evidence type="ECO:0000313" key="2">
    <source>
        <dbReference type="EMBL" id="QPM89355.1"/>
    </source>
</evidence>
<dbReference type="RefSeq" id="WP_119840306.1">
    <property type="nucleotide sequence ID" value="NZ_CP060436.1"/>
</dbReference>